<evidence type="ECO:0000256" key="3">
    <source>
        <dbReference type="ARBA" id="ARBA00022900"/>
    </source>
</evidence>
<dbReference type="InParanoid" id="A0A0Q3ITM2"/>
<evidence type="ECO:0000313" key="6">
    <source>
        <dbReference type="Proteomes" id="UP000008810"/>
    </source>
</evidence>
<protein>
    <submittedName>
        <fullName evidence="4 5">Uncharacterized protein</fullName>
    </submittedName>
</protein>
<gene>
    <name evidence="4" type="ORF">BRADI_2g46170v3</name>
</gene>
<accession>A0A0Q3ITM2</accession>
<dbReference type="Pfam" id="PF00280">
    <property type="entry name" value="potato_inhibit"/>
    <property type="match status" value="1"/>
</dbReference>
<reference evidence="4 5" key="1">
    <citation type="journal article" date="2010" name="Nature">
        <title>Genome sequencing and analysis of the model grass Brachypodium distachyon.</title>
        <authorList>
            <consortium name="International Brachypodium Initiative"/>
        </authorList>
    </citation>
    <scope>NUCLEOTIDE SEQUENCE [LARGE SCALE GENOMIC DNA]</scope>
    <source>
        <strain evidence="4 5">Bd21</strain>
    </source>
</reference>
<dbReference type="Gene3D" id="3.30.10.10">
    <property type="entry name" value="Trypsin Inhibitor V, subunit A"/>
    <property type="match status" value="1"/>
</dbReference>
<keyword evidence="2" id="KW-0646">Protease inhibitor</keyword>
<dbReference type="EMBL" id="CM000881">
    <property type="protein sequence ID" value="KQK09123.1"/>
    <property type="molecule type" value="Genomic_DNA"/>
</dbReference>
<comment type="similarity">
    <text evidence="1">Belongs to the protease inhibitor I13 (potato type I serine protease inhibitor) family.</text>
</comment>
<reference evidence="5" key="3">
    <citation type="submission" date="2018-08" db="UniProtKB">
        <authorList>
            <consortium name="EnsemblPlants"/>
        </authorList>
    </citation>
    <scope>IDENTIFICATION</scope>
    <source>
        <strain evidence="5">cv. Bd21</strain>
    </source>
</reference>
<evidence type="ECO:0000256" key="2">
    <source>
        <dbReference type="ARBA" id="ARBA00022690"/>
    </source>
</evidence>
<dbReference type="EnsemblPlants" id="KQK09123">
    <property type="protein sequence ID" value="KQK09123"/>
    <property type="gene ID" value="BRADI_2g46170v3"/>
</dbReference>
<keyword evidence="6" id="KW-1185">Reference proteome</keyword>
<evidence type="ECO:0000313" key="4">
    <source>
        <dbReference type="EMBL" id="KQK09123.1"/>
    </source>
</evidence>
<evidence type="ECO:0000313" key="5">
    <source>
        <dbReference type="EnsemblPlants" id="KQK09123"/>
    </source>
</evidence>
<dbReference type="Proteomes" id="UP000008810">
    <property type="component" value="Chromosome 2"/>
</dbReference>
<dbReference type="PANTHER" id="PTHR33091">
    <property type="entry name" value="PROTEIN, PUTATIVE, EXPRESSED-RELATED"/>
    <property type="match status" value="1"/>
</dbReference>
<dbReference type="InterPro" id="IPR000864">
    <property type="entry name" value="Prot_inh_pot1"/>
</dbReference>
<dbReference type="Gramene" id="KQK09123">
    <property type="protein sequence ID" value="KQK09123"/>
    <property type="gene ID" value="BRADI_2g46170v3"/>
</dbReference>
<proteinExistence type="inferred from homology"/>
<keyword evidence="3" id="KW-0722">Serine protease inhibitor</keyword>
<dbReference type="GO" id="GO:0009611">
    <property type="term" value="P:response to wounding"/>
    <property type="evidence" value="ECO:0007669"/>
    <property type="project" value="InterPro"/>
</dbReference>
<dbReference type="AlphaFoldDB" id="A0A0Q3ITM2"/>
<organism evidence="4">
    <name type="scientific">Brachypodium distachyon</name>
    <name type="common">Purple false brome</name>
    <name type="synonym">Trachynia distachya</name>
    <dbReference type="NCBI Taxonomy" id="15368"/>
    <lineage>
        <taxon>Eukaryota</taxon>
        <taxon>Viridiplantae</taxon>
        <taxon>Streptophyta</taxon>
        <taxon>Embryophyta</taxon>
        <taxon>Tracheophyta</taxon>
        <taxon>Spermatophyta</taxon>
        <taxon>Magnoliopsida</taxon>
        <taxon>Liliopsida</taxon>
        <taxon>Poales</taxon>
        <taxon>Poaceae</taxon>
        <taxon>BOP clade</taxon>
        <taxon>Pooideae</taxon>
        <taxon>Stipodae</taxon>
        <taxon>Brachypodieae</taxon>
        <taxon>Brachypodium</taxon>
    </lineage>
</organism>
<dbReference type="GO" id="GO:0004867">
    <property type="term" value="F:serine-type endopeptidase inhibitor activity"/>
    <property type="evidence" value="ECO:0007669"/>
    <property type="project" value="UniProtKB-KW"/>
</dbReference>
<name>A0A0Q3ITM2_BRADI</name>
<dbReference type="InterPro" id="IPR036354">
    <property type="entry name" value="Prot_inh_pot1_sf"/>
</dbReference>
<evidence type="ECO:0000256" key="1">
    <source>
        <dbReference type="ARBA" id="ARBA00008210"/>
    </source>
</evidence>
<reference evidence="4" key="2">
    <citation type="submission" date="2017-06" db="EMBL/GenBank/DDBJ databases">
        <title>WGS assembly of Brachypodium distachyon.</title>
        <authorList>
            <consortium name="The International Brachypodium Initiative"/>
            <person name="Lucas S."/>
            <person name="Harmon-Smith M."/>
            <person name="Lail K."/>
            <person name="Tice H."/>
            <person name="Grimwood J."/>
            <person name="Bruce D."/>
            <person name="Barry K."/>
            <person name="Shu S."/>
            <person name="Lindquist E."/>
            <person name="Wang M."/>
            <person name="Pitluck S."/>
            <person name="Vogel J.P."/>
            <person name="Garvin D.F."/>
            <person name="Mockler T.C."/>
            <person name="Schmutz J."/>
            <person name="Rokhsar D."/>
            <person name="Bevan M.W."/>
        </authorList>
    </citation>
    <scope>NUCLEOTIDE SEQUENCE</scope>
    <source>
        <strain evidence="4">Bd21</strain>
    </source>
</reference>
<dbReference type="PANTHER" id="PTHR33091:SF53">
    <property type="entry name" value="OS08G0441300 PROTEIN"/>
    <property type="match status" value="1"/>
</dbReference>
<sequence length="75" mass="8232">MEGGKVAGPREDEKTPWPELVGCDYMDAAFAITDSRPDVRVFFHGSKPPPTGFNPKRVALFYDANHIVTSVPKIG</sequence>
<dbReference type="SUPFAM" id="SSF54654">
    <property type="entry name" value="CI-2 family of serine protease inhibitors"/>
    <property type="match status" value="1"/>
</dbReference>